<reference evidence="3 4" key="2">
    <citation type="submission" date="2020-03" db="EMBL/GenBank/DDBJ databases">
        <authorList>
            <person name="Ichikawa N."/>
            <person name="Kimura A."/>
            <person name="Kitahashi Y."/>
            <person name="Uohara A."/>
        </authorList>
    </citation>
    <scope>NUCLEOTIDE SEQUENCE [LARGE SCALE GENOMIC DNA]</scope>
    <source>
        <strain evidence="3 4">NBRC 108639</strain>
    </source>
</reference>
<evidence type="ECO:0000313" key="4">
    <source>
        <dbReference type="Proteomes" id="UP000482800"/>
    </source>
</evidence>
<dbReference type="Gene3D" id="1.10.443.10">
    <property type="entry name" value="Intergrase catalytic core"/>
    <property type="match status" value="1"/>
</dbReference>
<feature type="compositionally biased region" description="Low complexity" evidence="2">
    <location>
        <begin position="92"/>
        <end position="125"/>
    </location>
</feature>
<dbReference type="GO" id="GO:0015074">
    <property type="term" value="P:DNA integration"/>
    <property type="evidence" value="ECO:0007669"/>
    <property type="project" value="InterPro"/>
</dbReference>
<gene>
    <name evidence="3" type="ORF">Phou_078250</name>
</gene>
<name>A0A6V8KSR2_9ACTN</name>
<dbReference type="SUPFAM" id="SSF56349">
    <property type="entry name" value="DNA breaking-rejoining enzymes"/>
    <property type="match status" value="1"/>
</dbReference>
<dbReference type="EMBL" id="BLPF01000003">
    <property type="protein sequence ID" value="GFJ83645.1"/>
    <property type="molecule type" value="Genomic_DNA"/>
</dbReference>
<reference evidence="3 4" key="1">
    <citation type="submission" date="2020-03" db="EMBL/GenBank/DDBJ databases">
        <title>Whole genome shotgun sequence of Phytohabitans houttuyneae NBRC 108639.</title>
        <authorList>
            <person name="Komaki H."/>
            <person name="Tamura T."/>
        </authorList>
    </citation>
    <scope>NUCLEOTIDE SEQUENCE [LARGE SCALE GENOMIC DNA]</scope>
    <source>
        <strain evidence="3 4">NBRC 108639</strain>
    </source>
</reference>
<dbReference type="Gene3D" id="3.30.565.10">
    <property type="entry name" value="Histidine kinase-like ATPase, C-terminal domain"/>
    <property type="match status" value="1"/>
</dbReference>
<accession>A0A6V8KSR2</accession>
<evidence type="ECO:0008006" key="5">
    <source>
        <dbReference type="Google" id="ProtNLM"/>
    </source>
</evidence>
<dbReference type="InterPro" id="IPR013762">
    <property type="entry name" value="Integrase-like_cat_sf"/>
</dbReference>
<dbReference type="GO" id="GO:0006310">
    <property type="term" value="P:DNA recombination"/>
    <property type="evidence" value="ECO:0007669"/>
    <property type="project" value="UniProtKB-KW"/>
</dbReference>
<evidence type="ECO:0000256" key="1">
    <source>
        <dbReference type="ARBA" id="ARBA00023172"/>
    </source>
</evidence>
<protein>
    <recommendedName>
        <fullName evidence="5">Tyr recombinase domain-containing protein</fullName>
    </recommendedName>
</protein>
<feature type="region of interest" description="Disordered" evidence="2">
    <location>
        <begin position="87"/>
        <end position="169"/>
    </location>
</feature>
<evidence type="ECO:0000256" key="2">
    <source>
        <dbReference type="SAM" id="MobiDB-lite"/>
    </source>
</evidence>
<dbReference type="InterPro" id="IPR036890">
    <property type="entry name" value="HATPase_C_sf"/>
</dbReference>
<proteinExistence type="predicted"/>
<organism evidence="3 4">
    <name type="scientific">Phytohabitans houttuyneae</name>
    <dbReference type="NCBI Taxonomy" id="1076126"/>
    <lineage>
        <taxon>Bacteria</taxon>
        <taxon>Bacillati</taxon>
        <taxon>Actinomycetota</taxon>
        <taxon>Actinomycetes</taxon>
        <taxon>Micromonosporales</taxon>
        <taxon>Micromonosporaceae</taxon>
    </lineage>
</organism>
<dbReference type="Proteomes" id="UP000482800">
    <property type="component" value="Unassembled WGS sequence"/>
</dbReference>
<comment type="caution">
    <text evidence="3">The sequence shown here is derived from an EMBL/GenBank/DDBJ whole genome shotgun (WGS) entry which is preliminary data.</text>
</comment>
<feature type="compositionally biased region" description="Gly residues" evidence="2">
    <location>
        <begin position="151"/>
        <end position="165"/>
    </location>
</feature>
<dbReference type="InterPro" id="IPR011010">
    <property type="entry name" value="DNA_brk_join_enz"/>
</dbReference>
<keyword evidence="4" id="KW-1185">Reference proteome</keyword>
<dbReference type="GO" id="GO:0003677">
    <property type="term" value="F:DNA binding"/>
    <property type="evidence" value="ECO:0007669"/>
    <property type="project" value="InterPro"/>
</dbReference>
<dbReference type="SUPFAM" id="SSF55874">
    <property type="entry name" value="ATPase domain of HSP90 chaperone/DNA topoisomerase II/histidine kinase"/>
    <property type="match status" value="1"/>
</dbReference>
<dbReference type="AlphaFoldDB" id="A0A6V8KSR2"/>
<sequence length="201" mass="21641">MGRASQPRAVCRHHALLEYVQDDSLYGFWWLVALRGLRRGEAAGLRWQDLDLERRQLTVVNQRTTVGYQIVEGPPKSAASRRTIALDDRTARTTAQATRVRPPSATSTPSSTRPGRPGSRSSSSGRVRRRRPPVAPRWPRTGWCRISTDGSGSGSASPGGSGRGLTGLRERVKVLGGDFSAGAQTGGGFLVRARIPAGDPS</sequence>
<keyword evidence="1" id="KW-0233">DNA recombination</keyword>
<evidence type="ECO:0000313" key="3">
    <source>
        <dbReference type="EMBL" id="GFJ83645.1"/>
    </source>
</evidence>